<dbReference type="AlphaFoldDB" id="A0A165QI71"/>
<keyword evidence="3" id="KW-1185">Reference proteome</keyword>
<dbReference type="Proteomes" id="UP000077266">
    <property type="component" value="Unassembled WGS sequence"/>
</dbReference>
<reference evidence="2 3" key="1">
    <citation type="journal article" date="2016" name="Mol. Biol. Evol.">
        <title>Comparative Genomics of Early-Diverging Mushroom-Forming Fungi Provides Insights into the Origins of Lignocellulose Decay Capabilities.</title>
        <authorList>
            <person name="Nagy L.G."/>
            <person name="Riley R."/>
            <person name="Tritt A."/>
            <person name="Adam C."/>
            <person name="Daum C."/>
            <person name="Floudas D."/>
            <person name="Sun H."/>
            <person name="Yadav J.S."/>
            <person name="Pangilinan J."/>
            <person name="Larsson K.H."/>
            <person name="Matsuura K."/>
            <person name="Barry K."/>
            <person name="Labutti K."/>
            <person name="Kuo R."/>
            <person name="Ohm R.A."/>
            <person name="Bhattacharya S.S."/>
            <person name="Shirouzu T."/>
            <person name="Yoshinaga Y."/>
            <person name="Martin F.M."/>
            <person name="Grigoriev I.V."/>
            <person name="Hibbett D.S."/>
        </authorList>
    </citation>
    <scope>NUCLEOTIDE SEQUENCE [LARGE SCALE GENOMIC DNA]</scope>
    <source>
        <strain evidence="2 3">HHB12029</strain>
    </source>
</reference>
<evidence type="ECO:0000313" key="3">
    <source>
        <dbReference type="Proteomes" id="UP000077266"/>
    </source>
</evidence>
<protein>
    <submittedName>
        <fullName evidence="2">Uncharacterized protein</fullName>
    </submittedName>
</protein>
<dbReference type="InParanoid" id="A0A165QI71"/>
<keyword evidence="1" id="KW-0472">Membrane</keyword>
<sequence>MSFVRRARERVETAWDDLAPARSQFLARYEASKRVFDAVVSPHPAFRVAAYLWRELLRPLSQVAMHLGMLYYLYDYAWHKYWWDRGGNWVWEFAFPWYRASFIVLCGVLPYWGAFMAASMILDALLVVLVKFLWRRMHPTNAADDYERVSSLELEPILGPKECFSSECFLIPYDMQRLYGMDKIYLNPRVISAYVWDHYLLYKYVVRHPIVKWFIENVEDGHGLHKAKMIVGPKDKVYAWDGGDCQAFGLRRRDSTGEHFYDRRAVFDRRRLDAREDL</sequence>
<name>A0A165QI71_EXIGL</name>
<dbReference type="OrthoDB" id="3301128at2759"/>
<feature type="transmembrane region" description="Helical" evidence="1">
    <location>
        <begin position="97"/>
        <end position="130"/>
    </location>
</feature>
<evidence type="ECO:0000256" key="1">
    <source>
        <dbReference type="SAM" id="Phobius"/>
    </source>
</evidence>
<feature type="transmembrane region" description="Helical" evidence="1">
    <location>
        <begin position="56"/>
        <end position="74"/>
    </location>
</feature>
<proteinExistence type="predicted"/>
<accession>A0A165QI71</accession>
<gene>
    <name evidence="2" type="ORF">EXIGLDRAFT_744014</name>
</gene>
<evidence type="ECO:0000313" key="2">
    <source>
        <dbReference type="EMBL" id="KZW03656.1"/>
    </source>
</evidence>
<dbReference type="STRING" id="1314781.A0A165QI71"/>
<keyword evidence="1" id="KW-1133">Transmembrane helix</keyword>
<keyword evidence="1" id="KW-0812">Transmembrane</keyword>
<dbReference type="EMBL" id="KV425883">
    <property type="protein sequence ID" value="KZW03656.1"/>
    <property type="molecule type" value="Genomic_DNA"/>
</dbReference>
<organism evidence="2 3">
    <name type="scientific">Exidia glandulosa HHB12029</name>
    <dbReference type="NCBI Taxonomy" id="1314781"/>
    <lineage>
        <taxon>Eukaryota</taxon>
        <taxon>Fungi</taxon>
        <taxon>Dikarya</taxon>
        <taxon>Basidiomycota</taxon>
        <taxon>Agaricomycotina</taxon>
        <taxon>Agaricomycetes</taxon>
        <taxon>Auriculariales</taxon>
        <taxon>Exidiaceae</taxon>
        <taxon>Exidia</taxon>
    </lineage>
</organism>